<dbReference type="GO" id="GO:0000160">
    <property type="term" value="P:phosphorelay signal transduction system"/>
    <property type="evidence" value="ECO:0007669"/>
    <property type="project" value="UniProtKB-KW"/>
</dbReference>
<feature type="domain" description="Histidine kinase" evidence="8">
    <location>
        <begin position="1"/>
        <end position="162"/>
    </location>
</feature>
<dbReference type="SMART" id="SM00387">
    <property type="entry name" value="HATPase_c"/>
    <property type="match status" value="1"/>
</dbReference>
<evidence type="ECO:0000256" key="1">
    <source>
        <dbReference type="ARBA" id="ARBA00000085"/>
    </source>
</evidence>
<evidence type="ECO:0000256" key="3">
    <source>
        <dbReference type="ARBA" id="ARBA00022679"/>
    </source>
</evidence>
<dbReference type="InterPro" id="IPR005467">
    <property type="entry name" value="His_kinase_dom"/>
</dbReference>
<keyword evidence="3" id="KW-0808">Transferase</keyword>
<keyword evidence="4" id="KW-0547">Nucleotide-binding</keyword>
<dbReference type="Proteomes" id="UP000235405">
    <property type="component" value="Unassembled WGS sequence"/>
</dbReference>
<dbReference type="PROSITE" id="PS50109">
    <property type="entry name" value="HIS_KIN"/>
    <property type="match status" value="1"/>
</dbReference>
<dbReference type="PANTHER" id="PTHR43065">
    <property type="entry name" value="SENSOR HISTIDINE KINASE"/>
    <property type="match status" value="1"/>
</dbReference>
<dbReference type="PRINTS" id="PR00344">
    <property type="entry name" value="BCTRLSENSOR"/>
</dbReference>
<dbReference type="EMBL" id="MCSW01000115">
    <property type="protein sequence ID" value="PMF25207.1"/>
    <property type="molecule type" value="Genomic_DNA"/>
</dbReference>
<reference evidence="10" key="1">
    <citation type="submission" date="2016-07" db="EMBL/GenBank/DDBJ databases">
        <title>Nontailed viruses are major unrecognized killers of bacteria in the ocean.</title>
        <authorList>
            <person name="Kauffman K."/>
            <person name="Hussain F."/>
            <person name="Yang J."/>
            <person name="Arevalo P."/>
            <person name="Brown J."/>
            <person name="Cutler M."/>
            <person name="Kelly L."/>
            <person name="Polz M.F."/>
        </authorList>
    </citation>
    <scope>NUCLEOTIDE SEQUENCE [LARGE SCALE GENOMIC DNA]</scope>
    <source>
        <strain evidence="10">10N.286.54.F3</strain>
    </source>
</reference>
<dbReference type="InterPro" id="IPR003594">
    <property type="entry name" value="HATPase_dom"/>
</dbReference>
<dbReference type="SUPFAM" id="SSF55874">
    <property type="entry name" value="ATPase domain of HSP90 chaperone/DNA topoisomerase II/histidine kinase"/>
    <property type="match status" value="1"/>
</dbReference>
<dbReference type="Pfam" id="PF02518">
    <property type="entry name" value="HATPase_c"/>
    <property type="match status" value="1"/>
</dbReference>
<dbReference type="AlphaFoldDB" id="A0A2N7CHD4"/>
<protein>
    <recommendedName>
        <fullName evidence="2">histidine kinase</fullName>
        <ecNumber evidence="2">2.7.13.3</ecNumber>
    </recommendedName>
</protein>
<proteinExistence type="predicted"/>
<dbReference type="InterPro" id="IPR004358">
    <property type="entry name" value="Sig_transdc_His_kin-like_C"/>
</dbReference>
<dbReference type="GO" id="GO:0005524">
    <property type="term" value="F:ATP binding"/>
    <property type="evidence" value="ECO:0007669"/>
    <property type="project" value="UniProtKB-KW"/>
</dbReference>
<accession>A0A2N7CHD4</accession>
<dbReference type="PANTHER" id="PTHR43065:SF46">
    <property type="entry name" value="C4-DICARBOXYLATE TRANSPORT SENSOR PROTEIN DCTB"/>
    <property type="match status" value="1"/>
</dbReference>
<dbReference type="EC" id="2.7.13.3" evidence="2"/>
<dbReference type="InterPro" id="IPR036890">
    <property type="entry name" value="HATPase_C_sf"/>
</dbReference>
<comment type="caution">
    <text evidence="9">The sequence shown here is derived from an EMBL/GenBank/DDBJ whole genome shotgun (WGS) entry which is preliminary data.</text>
</comment>
<organism evidence="9 10">
    <name type="scientific">Vibrio splendidus</name>
    <dbReference type="NCBI Taxonomy" id="29497"/>
    <lineage>
        <taxon>Bacteria</taxon>
        <taxon>Pseudomonadati</taxon>
        <taxon>Pseudomonadota</taxon>
        <taxon>Gammaproteobacteria</taxon>
        <taxon>Vibrionales</taxon>
        <taxon>Vibrionaceae</taxon>
        <taxon>Vibrio</taxon>
    </lineage>
</organism>
<evidence type="ECO:0000256" key="7">
    <source>
        <dbReference type="ARBA" id="ARBA00023012"/>
    </source>
</evidence>
<evidence type="ECO:0000256" key="4">
    <source>
        <dbReference type="ARBA" id="ARBA00022741"/>
    </source>
</evidence>
<dbReference type="GO" id="GO:0004673">
    <property type="term" value="F:protein histidine kinase activity"/>
    <property type="evidence" value="ECO:0007669"/>
    <property type="project" value="UniProtKB-EC"/>
</dbReference>
<evidence type="ECO:0000256" key="5">
    <source>
        <dbReference type="ARBA" id="ARBA00022777"/>
    </source>
</evidence>
<keyword evidence="5" id="KW-0418">Kinase</keyword>
<sequence>MNHLKAFSRKSDGKIDNVELEKVIGDAIDLFETRQNSVSIQYSPQSYQMVRANSIRLEQVLVNLISNALDAIEHKEQPQLSIATQELSNTIQILVKDNGLGIPEEDIPYLFDPFYSSKTTGKGLGLGLSIAYNIIKDFGGSIHVESVEHQGTTFIVTLPKGTGS</sequence>
<evidence type="ECO:0000313" key="9">
    <source>
        <dbReference type="EMBL" id="PMF25207.1"/>
    </source>
</evidence>
<evidence type="ECO:0000313" key="10">
    <source>
        <dbReference type="Proteomes" id="UP000235405"/>
    </source>
</evidence>
<keyword evidence="6" id="KW-0067">ATP-binding</keyword>
<evidence type="ECO:0000256" key="6">
    <source>
        <dbReference type="ARBA" id="ARBA00022840"/>
    </source>
</evidence>
<gene>
    <name evidence="9" type="ORF">BCV19_25620</name>
</gene>
<name>A0A2N7CHD4_VIBSP</name>
<keyword evidence="7" id="KW-0902">Two-component regulatory system</keyword>
<evidence type="ECO:0000256" key="2">
    <source>
        <dbReference type="ARBA" id="ARBA00012438"/>
    </source>
</evidence>
<evidence type="ECO:0000259" key="8">
    <source>
        <dbReference type="PROSITE" id="PS50109"/>
    </source>
</evidence>
<dbReference type="Gene3D" id="3.30.565.10">
    <property type="entry name" value="Histidine kinase-like ATPase, C-terminal domain"/>
    <property type="match status" value="1"/>
</dbReference>
<comment type="catalytic activity">
    <reaction evidence="1">
        <text>ATP + protein L-histidine = ADP + protein N-phospho-L-histidine.</text>
        <dbReference type="EC" id="2.7.13.3"/>
    </reaction>
</comment>